<accession>A0A4D7JJ09</accession>
<protein>
    <submittedName>
        <fullName evidence="5">Uncharacterized protein</fullName>
    </submittedName>
</protein>
<evidence type="ECO:0000256" key="2">
    <source>
        <dbReference type="ARBA" id="ARBA00022737"/>
    </source>
</evidence>
<dbReference type="Pfam" id="PF00400">
    <property type="entry name" value="WD40"/>
    <property type="match status" value="3"/>
</dbReference>
<reference evidence="5 6" key="1">
    <citation type="submission" date="2018-04" db="EMBL/GenBank/DDBJ databases">
        <title>Complete genome uncultured novel isolate.</title>
        <authorList>
            <person name="Merlino G."/>
        </authorList>
    </citation>
    <scope>NUCLEOTIDE SEQUENCE [LARGE SCALE GENOMIC DNA]</scope>
    <source>
        <strain evidence="6">R1DC9</strain>
    </source>
</reference>
<keyword evidence="6" id="KW-1185">Reference proteome</keyword>
<feature type="coiled-coil region" evidence="4">
    <location>
        <begin position="44"/>
        <end position="107"/>
    </location>
</feature>
<dbReference type="PROSITE" id="PS50082">
    <property type="entry name" value="WD_REPEATS_2"/>
    <property type="match status" value="2"/>
</dbReference>
<evidence type="ECO:0000256" key="3">
    <source>
        <dbReference type="PROSITE-ProRule" id="PRU00221"/>
    </source>
</evidence>
<dbReference type="SUPFAM" id="SSF50978">
    <property type="entry name" value="WD40 repeat-like"/>
    <property type="match status" value="1"/>
</dbReference>
<organism evidence="5 6">
    <name type="scientific">Mangrovivirga cuniculi</name>
    <dbReference type="NCBI Taxonomy" id="2715131"/>
    <lineage>
        <taxon>Bacteria</taxon>
        <taxon>Pseudomonadati</taxon>
        <taxon>Bacteroidota</taxon>
        <taxon>Cytophagia</taxon>
        <taxon>Cytophagales</taxon>
        <taxon>Mangrovivirgaceae</taxon>
        <taxon>Mangrovivirga</taxon>
    </lineage>
</organism>
<evidence type="ECO:0000256" key="4">
    <source>
        <dbReference type="SAM" id="Coils"/>
    </source>
</evidence>
<dbReference type="Gene3D" id="2.130.10.10">
    <property type="entry name" value="YVTN repeat-like/Quinoprotein amine dehydrogenase"/>
    <property type="match status" value="2"/>
</dbReference>
<evidence type="ECO:0000256" key="1">
    <source>
        <dbReference type="ARBA" id="ARBA00022574"/>
    </source>
</evidence>
<gene>
    <name evidence="5" type="ORF">DCC35_09565</name>
</gene>
<sequence length="519" mass="59045">MFALQQREAAIYSAQVAKEESDRAERKEIEANYQAEKARNNLIIAERQTRLAQESEERAKAEAARNELLRIEAQEANLRLQISEAEARNEKQKADSLRKLADQKREEAIQQRLKANIYAQDAEFARYRAIAQSMAVKSVQTDEKDLKGLLAQQAYLFNLNYGGSIYDPYIYDGLYYASKELNENPLNKIKGHKDAIRSIAHYHNSEAFVSAGSDGKLMLWEWNDGELEEKEIYQNDGVENRTLTISSDDKWLVNGTGANAMQIFDLEKLRRKPQVVNGHFEPIVEVDFYKGNKGIVSIGLDSIIGYYDFEVFHVLYKAKSRPNALSVNPVTGEIYVGLENGQILRMADVSKKPVAWKKYEGPITALEFNEAGTLLAIGITLNNNRSDVVLIQPQIKKQYARLRGHKSAITTLQFGQNDELLASASFDRSVLVWPMTDVNQLPIVMDDHDGWVTSLKFTQNGDYLIAGTSRDYLRLRPISATIMANDMCEYLKRNFTKEEWYQYVAPDIDYETTCGEIGQ</sequence>
<dbReference type="PANTHER" id="PTHR22847:SF637">
    <property type="entry name" value="WD REPEAT DOMAIN 5B"/>
    <property type="match status" value="1"/>
</dbReference>
<evidence type="ECO:0000313" key="6">
    <source>
        <dbReference type="Proteomes" id="UP000298616"/>
    </source>
</evidence>
<dbReference type="OrthoDB" id="414967at2"/>
<dbReference type="Proteomes" id="UP000298616">
    <property type="component" value="Chromosome"/>
</dbReference>
<dbReference type="PANTHER" id="PTHR22847">
    <property type="entry name" value="WD40 REPEAT PROTEIN"/>
    <property type="match status" value="1"/>
</dbReference>
<proteinExistence type="predicted"/>
<feature type="repeat" description="WD" evidence="3">
    <location>
        <begin position="189"/>
        <end position="230"/>
    </location>
</feature>
<dbReference type="InterPro" id="IPR015943">
    <property type="entry name" value="WD40/YVTN_repeat-like_dom_sf"/>
</dbReference>
<feature type="repeat" description="WD" evidence="3">
    <location>
        <begin position="402"/>
        <end position="433"/>
    </location>
</feature>
<dbReference type="RefSeq" id="WP_137090558.1">
    <property type="nucleotide sequence ID" value="NZ_CP028923.1"/>
</dbReference>
<dbReference type="InterPro" id="IPR001680">
    <property type="entry name" value="WD40_rpt"/>
</dbReference>
<keyword evidence="2" id="KW-0677">Repeat</keyword>
<dbReference type="KEGG" id="fpf:DCC35_09565"/>
<dbReference type="InterPro" id="IPR036322">
    <property type="entry name" value="WD40_repeat_dom_sf"/>
</dbReference>
<dbReference type="SMART" id="SM00320">
    <property type="entry name" value="WD40"/>
    <property type="match status" value="5"/>
</dbReference>
<name>A0A4D7JJ09_9BACT</name>
<dbReference type="EMBL" id="CP028923">
    <property type="protein sequence ID" value="QCK14973.1"/>
    <property type="molecule type" value="Genomic_DNA"/>
</dbReference>
<keyword evidence="4" id="KW-0175">Coiled coil</keyword>
<evidence type="ECO:0000313" key="5">
    <source>
        <dbReference type="EMBL" id="QCK14973.1"/>
    </source>
</evidence>
<keyword evidence="1 3" id="KW-0853">WD repeat</keyword>
<dbReference type="PROSITE" id="PS50294">
    <property type="entry name" value="WD_REPEATS_REGION"/>
    <property type="match status" value="2"/>
</dbReference>
<dbReference type="AlphaFoldDB" id="A0A4D7JJ09"/>